<comment type="similarity">
    <text evidence="1">Belongs to the LytR/CpsA/Psr (LCP) family.</text>
</comment>
<keyword evidence="4" id="KW-1185">Reference proteome</keyword>
<gene>
    <name evidence="3" type="ORF">JOD17_003220</name>
</gene>
<sequence>MKKTYLIVGAIMATLALCIAVFLFYSYGALTKTTDDIYRPIERTHPSVHRPEPALVEEHDPISFLLLGLDAEDETLGRTDTLIVATVNQTTSSIQMLSIPRDTRTEIIGHNTIDKINHAHAFGGADMTVETVESLLDIPIDYVVTINMQGFTDLIDAVDGITVTNSFSFEYGGFEFLEGPTELSGDEALAYVRMRYEDPLGDSGRNIRQRQVIESFLKEIVQFPSISKINEIFTTVRDNVETNLTLSEMIDLFAYEPSRHHIEQHTLQGTGTYKDGIYYLLVSDEELERQSNKLKKHLEL</sequence>
<dbReference type="NCBIfam" id="TIGR00350">
    <property type="entry name" value="lytR_cpsA_psr"/>
    <property type="match status" value="1"/>
</dbReference>
<name>A0ABS2PGH5_9BACL</name>
<dbReference type="EMBL" id="JAFBEC010000009">
    <property type="protein sequence ID" value="MBM7634120.1"/>
    <property type="molecule type" value="Genomic_DNA"/>
</dbReference>
<dbReference type="PANTHER" id="PTHR33392:SF6">
    <property type="entry name" value="POLYISOPRENYL-TEICHOIC ACID--PEPTIDOGLYCAN TEICHOIC ACID TRANSFERASE TAGU"/>
    <property type="match status" value="1"/>
</dbReference>
<dbReference type="InterPro" id="IPR050922">
    <property type="entry name" value="LytR/CpsA/Psr_CW_biosynth"/>
</dbReference>
<dbReference type="Gene3D" id="3.40.630.190">
    <property type="entry name" value="LCP protein"/>
    <property type="match status" value="1"/>
</dbReference>
<organism evidence="3 4">
    <name type="scientific">Geomicrobium sediminis</name>
    <dbReference type="NCBI Taxonomy" id="1347788"/>
    <lineage>
        <taxon>Bacteria</taxon>
        <taxon>Bacillati</taxon>
        <taxon>Bacillota</taxon>
        <taxon>Bacilli</taxon>
        <taxon>Bacillales</taxon>
        <taxon>Geomicrobium</taxon>
    </lineage>
</organism>
<dbReference type="InterPro" id="IPR004474">
    <property type="entry name" value="LytR_CpsA_psr"/>
</dbReference>
<reference evidence="3 4" key="1">
    <citation type="submission" date="2021-01" db="EMBL/GenBank/DDBJ databases">
        <title>Genomic Encyclopedia of Type Strains, Phase IV (KMG-IV): sequencing the most valuable type-strain genomes for metagenomic binning, comparative biology and taxonomic classification.</title>
        <authorList>
            <person name="Goeker M."/>
        </authorList>
    </citation>
    <scope>NUCLEOTIDE SEQUENCE [LARGE SCALE GENOMIC DNA]</scope>
    <source>
        <strain evidence="3 4">DSM 25540</strain>
    </source>
</reference>
<evidence type="ECO:0000313" key="4">
    <source>
        <dbReference type="Proteomes" id="UP000741863"/>
    </source>
</evidence>
<dbReference type="Pfam" id="PF03816">
    <property type="entry name" value="LytR_cpsA_psr"/>
    <property type="match status" value="1"/>
</dbReference>
<evidence type="ECO:0000313" key="3">
    <source>
        <dbReference type="EMBL" id="MBM7634120.1"/>
    </source>
</evidence>
<evidence type="ECO:0000259" key="2">
    <source>
        <dbReference type="Pfam" id="PF03816"/>
    </source>
</evidence>
<accession>A0ABS2PGH5</accession>
<feature type="domain" description="Cell envelope-related transcriptional attenuator" evidence="2">
    <location>
        <begin position="78"/>
        <end position="220"/>
    </location>
</feature>
<dbReference type="PANTHER" id="PTHR33392">
    <property type="entry name" value="POLYISOPRENYL-TEICHOIC ACID--PEPTIDOGLYCAN TEICHOIC ACID TRANSFERASE TAGU"/>
    <property type="match status" value="1"/>
</dbReference>
<dbReference type="RefSeq" id="WP_204698868.1">
    <property type="nucleotide sequence ID" value="NZ_JAFBEC010000009.1"/>
</dbReference>
<protein>
    <submittedName>
        <fullName evidence="3">LCP family protein required for cell wall assembly</fullName>
    </submittedName>
</protein>
<comment type="caution">
    <text evidence="3">The sequence shown here is derived from an EMBL/GenBank/DDBJ whole genome shotgun (WGS) entry which is preliminary data.</text>
</comment>
<proteinExistence type="inferred from homology"/>
<dbReference type="Proteomes" id="UP000741863">
    <property type="component" value="Unassembled WGS sequence"/>
</dbReference>
<evidence type="ECO:0000256" key="1">
    <source>
        <dbReference type="ARBA" id="ARBA00006068"/>
    </source>
</evidence>